<name>A0A272ETS5_9RHOO</name>
<protein>
    <submittedName>
        <fullName evidence="2">Uncharacterized protein</fullName>
    </submittedName>
</protein>
<accession>A0A272ETS5</accession>
<dbReference type="Proteomes" id="UP000216107">
    <property type="component" value="Unassembled WGS sequence"/>
</dbReference>
<sequence>MSNKVKWMHNAFAGAPVLTNNWGSLTALLDACIVTGFNLKTVTALARTGEVATATIGTGHGFVVDQVVLVEGCDQPSYNGEFTVTAITSTTVSFRVDVDGGEPASPATTQTSITMKIAPLGFETVFTGTNKRAYRSPNPLSNRHYLRVDDSLPEGYTTTWAKFARVTIAEGMADIDTFVGAQAPFTPGAPTRNEVPSGSGTAMYTGWFKWYYARSTAYENNGDSGAAARSWVLIGDDRGFFLANSSGLGGDKRVLHAFTDFDSYRPGDNFASYLIATENYSPTGSGNYFSYPSQYAYSAYSLDTTGKICLRDYTGIGGNVRIGMLSLNDQNGQNVSGRSAAIPFPNGPDYGLIIHPIYLRESGGHLRGTLPGIFWVHQNQPYGHLTKIDNVIGYEDRKFLYVTVDYGSEGNTSGFMFDITGPWRH</sequence>
<proteinExistence type="predicted"/>
<dbReference type="EMBL" id="MDUX01000020">
    <property type="protein sequence ID" value="KAF7599465.1"/>
    <property type="molecule type" value="Genomic_DNA"/>
</dbReference>
<comment type="caution">
    <text evidence="2">The sequence shown here is derived from an EMBL/GenBank/DDBJ whole genome shotgun (WGS) entry which is preliminary data.</text>
</comment>
<reference evidence="2 3" key="2">
    <citation type="submission" date="2017-07" db="EMBL/GenBank/DDBJ databases">
        <title>Candidatus Dactylopiibacterium carminicum, a nitrogen-fixing symbiont of the cochineal insect Dactylopius coccus and Dactylopius opuntiae (Hemiptera: Coccoidea: Dactylopiidae).</title>
        <authorList>
            <person name="Vera A."/>
        </authorList>
    </citation>
    <scope>NUCLEOTIDE SEQUENCE [LARGE SCALE GENOMIC DNA]</scope>
    <source>
        <strain evidence="2 3">NFDCM</strain>
    </source>
</reference>
<dbReference type="Gene3D" id="2.40.30.20">
    <property type="match status" value="1"/>
</dbReference>
<evidence type="ECO:0000313" key="4">
    <source>
        <dbReference type="Proteomes" id="UP000623509"/>
    </source>
</evidence>
<evidence type="ECO:0000313" key="3">
    <source>
        <dbReference type="Proteomes" id="UP000216107"/>
    </source>
</evidence>
<gene>
    <name evidence="1" type="ORF">BGI27_07850</name>
    <name evidence="2" type="ORF">CGU29_07390</name>
</gene>
<evidence type="ECO:0000313" key="1">
    <source>
        <dbReference type="EMBL" id="KAF7599465.1"/>
    </source>
</evidence>
<reference evidence="1 4" key="1">
    <citation type="submission" date="2016-08" db="EMBL/GenBank/DDBJ databases">
        <title>Candidatus Dactylopiibacterium carminicum genome sequence.</title>
        <authorList>
            <person name="Ramirez-Puebla S.T."/>
            <person name="Ormeno-Orrillo E."/>
            <person name="Vera-Ponce De Leon A."/>
            <person name="Luis L."/>
            <person name="Sanchez-Flores A."/>
            <person name="Monica R."/>
            <person name="Martinez-Romero E."/>
        </authorList>
    </citation>
    <scope>NUCLEOTIDE SEQUENCE [LARGE SCALE GENOMIC DNA]</scope>
    <source>
        <strain evidence="1">END1</strain>
    </source>
</reference>
<dbReference type="AlphaFoldDB" id="A0A272ETS5"/>
<keyword evidence="4" id="KW-1185">Reference proteome</keyword>
<organism evidence="2 3">
    <name type="scientific">Candidatus Dactylopiibacterium carminicum</name>
    <dbReference type="NCBI Taxonomy" id="857335"/>
    <lineage>
        <taxon>Bacteria</taxon>
        <taxon>Pseudomonadati</taxon>
        <taxon>Pseudomonadota</taxon>
        <taxon>Betaproteobacteria</taxon>
        <taxon>Rhodocyclales</taxon>
        <taxon>Rhodocyclaceae</taxon>
        <taxon>Candidatus Dactylopiibacterium</taxon>
    </lineage>
</organism>
<dbReference type="EMBL" id="NMRN01000016">
    <property type="protein sequence ID" value="PAS93492.1"/>
    <property type="molecule type" value="Genomic_DNA"/>
</dbReference>
<evidence type="ECO:0000313" key="2">
    <source>
        <dbReference type="EMBL" id="PAS93492.1"/>
    </source>
</evidence>
<dbReference type="InterPro" id="IPR023366">
    <property type="entry name" value="ATP_synth_asu-like_sf"/>
</dbReference>
<dbReference type="RefSeq" id="WP_095524345.1">
    <property type="nucleotide sequence ID" value="NZ_MDUX01000020.1"/>
</dbReference>
<dbReference type="OrthoDB" id="6696432at2"/>
<dbReference type="Proteomes" id="UP000623509">
    <property type="component" value="Unassembled WGS sequence"/>
</dbReference>